<sequence length="126" mass="14282">GHAFHLELGTAEEMPARNSRLRVQLECTCTRERLAGEMLCFLHHPEEELRKNQGPSLLGTLCTGPYLDMEKTTRWFQILVKAAWVVLPQSRHSRLTVLPSSCSCKLRLTNASDSTLPIEMMFGVQQ</sequence>
<protein>
    <submittedName>
        <fullName evidence="1">IPIL1 protein</fullName>
    </submittedName>
</protein>
<reference evidence="1" key="1">
    <citation type="submission" date="2019-09" db="EMBL/GenBank/DDBJ databases">
        <title>Bird 10,000 Genomes (B10K) Project - Family phase.</title>
        <authorList>
            <person name="Zhang G."/>
        </authorList>
    </citation>
    <scope>NUCLEOTIDE SEQUENCE</scope>
    <source>
        <strain evidence="1">B10K-DU-002-48</strain>
        <tissue evidence="1">Muscle</tissue>
    </source>
</reference>
<feature type="non-terminal residue" evidence="1">
    <location>
        <position position="1"/>
    </location>
</feature>
<feature type="non-terminal residue" evidence="1">
    <location>
        <position position="126"/>
    </location>
</feature>
<dbReference type="Proteomes" id="UP000632118">
    <property type="component" value="Unassembled WGS sequence"/>
</dbReference>
<accession>A0A850WMJ2</accession>
<evidence type="ECO:0000313" key="1">
    <source>
        <dbReference type="EMBL" id="NWH55670.1"/>
    </source>
</evidence>
<gene>
    <name evidence="1" type="primary">Itpripl1_2</name>
    <name evidence="1" type="ORF">FREMAG_R14753</name>
</gene>
<organism evidence="1 2">
    <name type="scientific">Fregata magnificens</name>
    <name type="common">Magnificent frigatebird</name>
    <dbReference type="NCBI Taxonomy" id="37042"/>
    <lineage>
        <taxon>Eukaryota</taxon>
        <taxon>Metazoa</taxon>
        <taxon>Chordata</taxon>
        <taxon>Craniata</taxon>
        <taxon>Vertebrata</taxon>
        <taxon>Euteleostomi</taxon>
        <taxon>Archelosauria</taxon>
        <taxon>Archosauria</taxon>
        <taxon>Dinosauria</taxon>
        <taxon>Saurischia</taxon>
        <taxon>Theropoda</taxon>
        <taxon>Coelurosauria</taxon>
        <taxon>Aves</taxon>
        <taxon>Neognathae</taxon>
        <taxon>Neoaves</taxon>
        <taxon>Aequornithes</taxon>
        <taxon>Suliformes</taxon>
        <taxon>Fregatidae</taxon>
        <taxon>Fregata</taxon>
    </lineage>
</organism>
<keyword evidence="2" id="KW-1185">Reference proteome</keyword>
<dbReference type="EMBL" id="WAAD01091449">
    <property type="protein sequence ID" value="NWH55670.1"/>
    <property type="molecule type" value="Genomic_DNA"/>
</dbReference>
<comment type="caution">
    <text evidence="1">The sequence shown here is derived from an EMBL/GenBank/DDBJ whole genome shotgun (WGS) entry which is preliminary data.</text>
</comment>
<proteinExistence type="predicted"/>
<name>A0A850WMJ2_FREMA</name>
<dbReference type="OrthoDB" id="9390510at2759"/>
<evidence type="ECO:0000313" key="2">
    <source>
        <dbReference type="Proteomes" id="UP000632118"/>
    </source>
</evidence>
<dbReference type="AlphaFoldDB" id="A0A850WMJ2"/>